<dbReference type="PANTHER" id="PTHR23504">
    <property type="entry name" value="MAJOR FACILITATOR SUPERFAMILY DOMAIN-CONTAINING PROTEIN 10"/>
    <property type="match status" value="1"/>
</dbReference>
<proteinExistence type="predicted"/>
<name>A0A4P9XN23_9FUNG</name>
<evidence type="ECO:0000256" key="4">
    <source>
        <dbReference type="ARBA" id="ARBA00022989"/>
    </source>
</evidence>
<dbReference type="GO" id="GO:0022857">
    <property type="term" value="F:transmembrane transporter activity"/>
    <property type="evidence" value="ECO:0007669"/>
    <property type="project" value="InterPro"/>
</dbReference>
<keyword evidence="8" id="KW-1185">Reference proteome</keyword>
<dbReference type="PANTHER" id="PTHR23504:SF15">
    <property type="entry name" value="MAJOR FACILITATOR SUPERFAMILY (MFS) PROFILE DOMAIN-CONTAINING PROTEIN"/>
    <property type="match status" value="1"/>
</dbReference>
<evidence type="ECO:0000256" key="5">
    <source>
        <dbReference type="ARBA" id="ARBA00023136"/>
    </source>
</evidence>
<organism evidence="7 8">
    <name type="scientific">Thamnocephalis sphaerospora</name>
    <dbReference type="NCBI Taxonomy" id="78915"/>
    <lineage>
        <taxon>Eukaryota</taxon>
        <taxon>Fungi</taxon>
        <taxon>Fungi incertae sedis</taxon>
        <taxon>Zoopagomycota</taxon>
        <taxon>Zoopagomycotina</taxon>
        <taxon>Zoopagomycetes</taxon>
        <taxon>Zoopagales</taxon>
        <taxon>Sigmoideomycetaceae</taxon>
        <taxon>Thamnocephalis</taxon>
    </lineage>
</organism>
<sequence>MGKLSSSRQMHTTPLNKWRLFVVCYVFFGSVVATNVHQPILYFLQDADPDSSPMELSKNSGRFILTLSLINAASGLVWGSLSDRLGRLPVLTLSLVALTTRSVFLGFSTSFKWMILSVIIGGSFNCGYSVVRTMLAETTDASNQARAFSWLSVTFSAGMLFGPMIGGGLAHVADRAHHAAGFLGLLQQYPYLAPYLVSAAITGTGCLLALFSLRNHKSMYNNSRSREETVIESERKPLLSDEEDQSFTVSSAASILSLSDEEGQSTAVSTTSKPLSSSANSRANPRLPWKEVARACWGPVVAHGVRTAIFFSGTALFVLWASTPRSHHGLRKAPHEVGVLLAIGGLVRCLTQMLFYAPMQFRMGALRVYRFALLLVLPILFLSPLMNLISGTTILLWIFLIISRTIFSFAGSIGDTSAMLIISNAARPTGAIGTVNGVASCAGSLSNALATLVITSVWSWSIGEDRAFPLNYTLAWNILAIVCFATWLLSARLPRDIPPKFLVFKR</sequence>
<dbReference type="Proteomes" id="UP000271241">
    <property type="component" value="Unassembled WGS sequence"/>
</dbReference>
<evidence type="ECO:0000313" key="8">
    <source>
        <dbReference type="Proteomes" id="UP000271241"/>
    </source>
</evidence>
<keyword evidence="4 6" id="KW-1133">Transmembrane helix</keyword>
<feature type="transmembrane region" description="Helical" evidence="6">
    <location>
        <begin position="337"/>
        <end position="356"/>
    </location>
</feature>
<feature type="transmembrane region" description="Helical" evidence="6">
    <location>
        <begin position="20"/>
        <end position="43"/>
    </location>
</feature>
<reference evidence="8" key="1">
    <citation type="journal article" date="2018" name="Nat. Microbiol.">
        <title>Leveraging single-cell genomics to expand the fungal tree of life.</title>
        <authorList>
            <person name="Ahrendt S.R."/>
            <person name="Quandt C.A."/>
            <person name="Ciobanu D."/>
            <person name="Clum A."/>
            <person name="Salamov A."/>
            <person name="Andreopoulos B."/>
            <person name="Cheng J.F."/>
            <person name="Woyke T."/>
            <person name="Pelin A."/>
            <person name="Henrissat B."/>
            <person name="Reynolds N.K."/>
            <person name="Benny G.L."/>
            <person name="Smith M.E."/>
            <person name="James T.Y."/>
            <person name="Grigoriev I.V."/>
        </authorList>
    </citation>
    <scope>NUCLEOTIDE SEQUENCE [LARGE SCALE GENOMIC DNA]</scope>
    <source>
        <strain evidence="8">RSA 1356</strain>
    </source>
</reference>
<dbReference type="Pfam" id="PF07690">
    <property type="entry name" value="MFS_1"/>
    <property type="match status" value="1"/>
</dbReference>
<dbReference type="Gene3D" id="1.20.1250.20">
    <property type="entry name" value="MFS general substrate transporter like domains"/>
    <property type="match status" value="1"/>
</dbReference>
<dbReference type="InterPro" id="IPR036259">
    <property type="entry name" value="MFS_trans_sf"/>
</dbReference>
<dbReference type="OrthoDB" id="419616at2759"/>
<feature type="transmembrane region" description="Helical" evidence="6">
    <location>
        <begin position="147"/>
        <end position="172"/>
    </location>
</feature>
<keyword evidence="5 6" id="KW-0472">Membrane</keyword>
<gene>
    <name evidence="7" type="ORF">THASP1DRAFT_31490</name>
</gene>
<evidence type="ECO:0000256" key="1">
    <source>
        <dbReference type="ARBA" id="ARBA00004141"/>
    </source>
</evidence>
<dbReference type="SUPFAM" id="SSF103473">
    <property type="entry name" value="MFS general substrate transporter"/>
    <property type="match status" value="1"/>
</dbReference>
<protein>
    <submittedName>
        <fullName evidence="7">Major facilitator superfamily domain-containing protein</fullName>
    </submittedName>
</protein>
<evidence type="ECO:0000256" key="3">
    <source>
        <dbReference type="ARBA" id="ARBA00022692"/>
    </source>
</evidence>
<evidence type="ECO:0000313" key="7">
    <source>
        <dbReference type="EMBL" id="RKP06700.1"/>
    </source>
</evidence>
<feature type="transmembrane region" description="Helical" evidence="6">
    <location>
        <begin position="300"/>
        <end position="322"/>
    </location>
</feature>
<dbReference type="InterPro" id="IPR011701">
    <property type="entry name" value="MFS"/>
</dbReference>
<feature type="transmembrane region" description="Helical" evidence="6">
    <location>
        <begin position="434"/>
        <end position="458"/>
    </location>
</feature>
<evidence type="ECO:0000256" key="2">
    <source>
        <dbReference type="ARBA" id="ARBA00022448"/>
    </source>
</evidence>
<dbReference type="InterPro" id="IPR001958">
    <property type="entry name" value="Tet-R_TetA/multi-R_MdtG-like"/>
</dbReference>
<accession>A0A4P9XN23</accession>
<feature type="transmembrane region" description="Helical" evidence="6">
    <location>
        <begin position="113"/>
        <end position="135"/>
    </location>
</feature>
<dbReference type="AlphaFoldDB" id="A0A4P9XN23"/>
<feature type="transmembrane region" description="Helical" evidence="6">
    <location>
        <begin position="63"/>
        <end position="81"/>
    </location>
</feature>
<feature type="transmembrane region" description="Helical" evidence="6">
    <location>
        <begin position="395"/>
        <end position="422"/>
    </location>
</feature>
<feature type="transmembrane region" description="Helical" evidence="6">
    <location>
        <begin position="470"/>
        <end position="490"/>
    </location>
</feature>
<dbReference type="GO" id="GO:0016020">
    <property type="term" value="C:membrane"/>
    <property type="evidence" value="ECO:0007669"/>
    <property type="project" value="UniProtKB-SubCell"/>
</dbReference>
<feature type="transmembrane region" description="Helical" evidence="6">
    <location>
        <begin position="368"/>
        <end position="389"/>
    </location>
</feature>
<feature type="transmembrane region" description="Helical" evidence="6">
    <location>
        <begin position="88"/>
        <end position="107"/>
    </location>
</feature>
<keyword evidence="2" id="KW-0813">Transport</keyword>
<comment type="subcellular location">
    <subcellularLocation>
        <location evidence="1">Membrane</location>
        <topology evidence="1">Multi-pass membrane protein</topology>
    </subcellularLocation>
</comment>
<feature type="transmembrane region" description="Helical" evidence="6">
    <location>
        <begin position="192"/>
        <end position="213"/>
    </location>
</feature>
<evidence type="ECO:0000256" key="6">
    <source>
        <dbReference type="SAM" id="Phobius"/>
    </source>
</evidence>
<keyword evidence="3 6" id="KW-0812">Transmembrane</keyword>
<dbReference type="EMBL" id="KZ992834">
    <property type="protein sequence ID" value="RKP06700.1"/>
    <property type="molecule type" value="Genomic_DNA"/>
</dbReference>
<dbReference type="PRINTS" id="PR01035">
    <property type="entry name" value="TCRTETA"/>
</dbReference>